<dbReference type="InterPro" id="IPR037479">
    <property type="entry name" value="Tauto_MSAD"/>
</dbReference>
<gene>
    <name evidence="1" type="primary">yrdN</name>
    <name evidence="1" type="ORF">JCM31185_07870</name>
</gene>
<dbReference type="Proteomes" id="UP001628078">
    <property type="component" value="Unassembled WGS sequence"/>
</dbReference>
<keyword evidence="2" id="KW-1185">Reference proteome</keyword>
<comment type="caution">
    <text evidence="1">The sequence shown here is derived from an EMBL/GenBank/DDBJ whole genome shotgun (WGS) entry which is preliminary data.</text>
</comment>
<accession>A0ABQ5JSH7</accession>
<reference evidence="1 2" key="1">
    <citation type="submission" date="2022-03" db="EMBL/GenBank/DDBJ databases">
        <title>Draft genome sequence of Furfurilactobacillus curtus JCM 31185.</title>
        <authorList>
            <person name="Suzuki S."/>
            <person name="Endo A."/>
            <person name="Kajikawa A."/>
        </authorList>
    </citation>
    <scope>NUCLEOTIDE SEQUENCE [LARGE SCALE GENOMIC DNA]</scope>
    <source>
        <strain evidence="1 2">JCM 31185</strain>
    </source>
</reference>
<dbReference type="PANTHER" id="PTHR38460">
    <property type="entry name" value="TAUTOMERASE YOLI-RELATED"/>
    <property type="match status" value="1"/>
</dbReference>
<dbReference type="InterPro" id="IPR014347">
    <property type="entry name" value="Tautomerase/MIF_sf"/>
</dbReference>
<evidence type="ECO:0000313" key="2">
    <source>
        <dbReference type="Proteomes" id="UP001628078"/>
    </source>
</evidence>
<dbReference type="EMBL" id="BQXO01000002">
    <property type="protein sequence ID" value="GKT05498.1"/>
    <property type="molecule type" value="Genomic_DNA"/>
</dbReference>
<sequence length="130" mass="14910">MPLMKFDLIKGQRSETEIDQLLEITYEVMLSTFGAPVGDQYQVVNQHDSYEMKIKDTGLGIKRTAQVMVLTLVTRPRTTQQKQAFYRQLVDRLHSEMAIRPEDVVISLVVNQDEDWSFGNGEAQFLTGEL</sequence>
<protein>
    <submittedName>
        <fullName evidence="1">Tautomerase YrdN</fullName>
    </submittedName>
</protein>
<dbReference type="PANTHER" id="PTHR38460:SF1">
    <property type="entry name" value="TAUTOMERASE YOLI-RELATED"/>
    <property type="match status" value="1"/>
</dbReference>
<evidence type="ECO:0000313" key="1">
    <source>
        <dbReference type="EMBL" id="GKT05498.1"/>
    </source>
</evidence>
<dbReference type="Pfam" id="PF14552">
    <property type="entry name" value="Tautomerase_2"/>
    <property type="match status" value="1"/>
</dbReference>
<dbReference type="RefSeq" id="WP_407882791.1">
    <property type="nucleotide sequence ID" value="NZ_BQXO01000002.1"/>
</dbReference>
<dbReference type="Gene3D" id="3.30.429.10">
    <property type="entry name" value="Macrophage Migration Inhibitory Factor"/>
    <property type="match status" value="1"/>
</dbReference>
<name>A0ABQ5JSH7_9LACO</name>
<organism evidence="1 2">
    <name type="scientific">Furfurilactobacillus curtus</name>
    <dbReference type="NCBI Taxonomy" id="1746200"/>
    <lineage>
        <taxon>Bacteria</taxon>
        <taxon>Bacillati</taxon>
        <taxon>Bacillota</taxon>
        <taxon>Bacilli</taxon>
        <taxon>Lactobacillales</taxon>
        <taxon>Lactobacillaceae</taxon>
        <taxon>Furfurilactobacillus</taxon>
    </lineage>
</organism>
<dbReference type="SUPFAM" id="SSF55331">
    <property type="entry name" value="Tautomerase/MIF"/>
    <property type="match status" value="1"/>
</dbReference>
<proteinExistence type="predicted"/>